<dbReference type="AlphaFoldDB" id="M4BLC6"/>
<protein>
    <submittedName>
        <fullName evidence="1">Uncharacterized protein</fullName>
    </submittedName>
</protein>
<dbReference type="VEuPathDB" id="FungiDB:HpaG807211"/>
<accession>M4BLC6</accession>
<dbReference type="EnsemblProtists" id="HpaT807211">
    <property type="protein sequence ID" value="HpaP807211"/>
    <property type="gene ID" value="HpaG807211"/>
</dbReference>
<dbReference type="Proteomes" id="UP000011713">
    <property type="component" value="Unassembled WGS sequence"/>
</dbReference>
<evidence type="ECO:0000313" key="1">
    <source>
        <dbReference type="EnsemblProtists" id="HpaP807211"/>
    </source>
</evidence>
<dbReference type="InParanoid" id="M4BLC6"/>
<organism evidence="1 2">
    <name type="scientific">Hyaloperonospora arabidopsidis (strain Emoy2)</name>
    <name type="common">Downy mildew agent</name>
    <name type="synonym">Peronospora arabidopsidis</name>
    <dbReference type="NCBI Taxonomy" id="559515"/>
    <lineage>
        <taxon>Eukaryota</taxon>
        <taxon>Sar</taxon>
        <taxon>Stramenopiles</taxon>
        <taxon>Oomycota</taxon>
        <taxon>Peronosporomycetes</taxon>
        <taxon>Peronosporales</taxon>
        <taxon>Peronosporaceae</taxon>
        <taxon>Hyaloperonospora</taxon>
    </lineage>
</organism>
<sequence>MLDVDLRFYGIFRESLCPRLLRPPTRARRRHVAVYYFRLLVDLCNTAIVLTNESGLTFGLAAVSLVRRTTSSELERTRGVRLLITNNFTLRARN</sequence>
<reference evidence="2" key="1">
    <citation type="journal article" date="2010" name="Science">
        <title>Signatures of adaptation to obligate biotrophy in the Hyaloperonospora arabidopsidis genome.</title>
        <authorList>
            <person name="Baxter L."/>
            <person name="Tripathy S."/>
            <person name="Ishaque N."/>
            <person name="Boot N."/>
            <person name="Cabral A."/>
            <person name="Kemen E."/>
            <person name="Thines M."/>
            <person name="Ah-Fong A."/>
            <person name="Anderson R."/>
            <person name="Badejoko W."/>
            <person name="Bittner-Eddy P."/>
            <person name="Boore J.L."/>
            <person name="Chibucos M.C."/>
            <person name="Coates M."/>
            <person name="Dehal P."/>
            <person name="Delehaunty K."/>
            <person name="Dong S."/>
            <person name="Downton P."/>
            <person name="Dumas B."/>
            <person name="Fabro G."/>
            <person name="Fronick C."/>
            <person name="Fuerstenberg S.I."/>
            <person name="Fulton L."/>
            <person name="Gaulin E."/>
            <person name="Govers F."/>
            <person name="Hughes L."/>
            <person name="Humphray S."/>
            <person name="Jiang R.H."/>
            <person name="Judelson H."/>
            <person name="Kamoun S."/>
            <person name="Kyung K."/>
            <person name="Meijer H."/>
            <person name="Minx P."/>
            <person name="Morris P."/>
            <person name="Nelson J."/>
            <person name="Phuntumart V."/>
            <person name="Qutob D."/>
            <person name="Rehmany A."/>
            <person name="Rougon-Cardoso A."/>
            <person name="Ryden P."/>
            <person name="Torto-Alalibo T."/>
            <person name="Studholme D."/>
            <person name="Wang Y."/>
            <person name="Win J."/>
            <person name="Wood J."/>
            <person name="Clifton S.W."/>
            <person name="Rogers J."/>
            <person name="Van den Ackerveken G."/>
            <person name="Jones J.D."/>
            <person name="McDowell J.M."/>
            <person name="Beynon J."/>
            <person name="Tyler B.M."/>
        </authorList>
    </citation>
    <scope>NUCLEOTIDE SEQUENCE [LARGE SCALE GENOMIC DNA]</scope>
    <source>
        <strain evidence="2">Emoy2</strain>
    </source>
</reference>
<reference evidence="1" key="2">
    <citation type="submission" date="2015-06" db="UniProtKB">
        <authorList>
            <consortium name="EnsemblProtists"/>
        </authorList>
    </citation>
    <scope>IDENTIFICATION</scope>
    <source>
        <strain evidence="1">Emoy2</strain>
    </source>
</reference>
<proteinExistence type="predicted"/>
<dbReference type="HOGENOM" id="CLU_2390729_0_0_1"/>
<keyword evidence="2" id="KW-1185">Reference proteome</keyword>
<evidence type="ECO:0000313" key="2">
    <source>
        <dbReference type="Proteomes" id="UP000011713"/>
    </source>
</evidence>
<name>M4BLC6_HYAAE</name>
<dbReference type="EMBL" id="JH598375">
    <property type="status" value="NOT_ANNOTATED_CDS"/>
    <property type="molecule type" value="Genomic_DNA"/>
</dbReference>